<sequence length="206" mass="22626">MTYDRAAIMRAAWVIVRRFKGRTHETLSQLLSRALKLAWSDAKQEAQVAKVVAAKRAEADALAQRSSADLLAEIVTLENAGVLGGAGRARLSELQAALCKAETREAADYIEKRKLIASAKGRFASITFIKKDGTRRVMWVQPATLRQHTKGAEASDAGRRAAETRAQRHPNLLPVWDAEKKAPRSVNLATVSQIKVNGVTHEFRAC</sequence>
<reference evidence="2 3" key="1">
    <citation type="submission" date="2016-11" db="EMBL/GenBank/DDBJ databases">
        <title>A multilocus sequence analysis scheme for characterization of bacteria in the genus Thioclava.</title>
        <authorList>
            <person name="Liu Y."/>
            <person name="Shao Z."/>
        </authorList>
    </citation>
    <scope>NUCLEOTIDE SEQUENCE [LARGE SCALE GENOMIC DNA]</scope>
    <source>
        <strain evidence="2 3">TAW-CT134</strain>
    </source>
</reference>
<feature type="compositionally biased region" description="Basic and acidic residues" evidence="1">
    <location>
        <begin position="150"/>
        <end position="166"/>
    </location>
</feature>
<feature type="region of interest" description="Disordered" evidence="1">
    <location>
        <begin position="148"/>
        <end position="171"/>
    </location>
</feature>
<evidence type="ECO:0000313" key="3">
    <source>
        <dbReference type="Proteomes" id="UP000190787"/>
    </source>
</evidence>
<organism evidence="2 3">
    <name type="scientific">Thioclava sediminum</name>
    <dbReference type="NCBI Taxonomy" id="1915319"/>
    <lineage>
        <taxon>Bacteria</taxon>
        <taxon>Pseudomonadati</taxon>
        <taxon>Pseudomonadota</taxon>
        <taxon>Alphaproteobacteria</taxon>
        <taxon>Rhodobacterales</taxon>
        <taxon>Paracoccaceae</taxon>
        <taxon>Thioclava</taxon>
    </lineage>
</organism>
<protein>
    <submittedName>
        <fullName evidence="2">Uncharacterized protein</fullName>
    </submittedName>
</protein>
<gene>
    <name evidence="2" type="ORF">BMI91_16980</name>
</gene>
<name>A0ABX3MU41_9RHOB</name>
<dbReference type="EMBL" id="MPZV01000004">
    <property type="protein sequence ID" value="OOY23136.1"/>
    <property type="molecule type" value="Genomic_DNA"/>
</dbReference>
<evidence type="ECO:0000313" key="2">
    <source>
        <dbReference type="EMBL" id="OOY23136.1"/>
    </source>
</evidence>
<proteinExistence type="predicted"/>
<keyword evidence="3" id="KW-1185">Reference proteome</keyword>
<comment type="caution">
    <text evidence="2">The sequence shown here is derived from an EMBL/GenBank/DDBJ whole genome shotgun (WGS) entry which is preliminary data.</text>
</comment>
<dbReference type="Proteomes" id="UP000190787">
    <property type="component" value="Unassembled WGS sequence"/>
</dbReference>
<accession>A0ABX3MU41</accession>
<dbReference type="RefSeq" id="WP_078605987.1">
    <property type="nucleotide sequence ID" value="NZ_MPZV01000004.1"/>
</dbReference>
<evidence type="ECO:0000256" key="1">
    <source>
        <dbReference type="SAM" id="MobiDB-lite"/>
    </source>
</evidence>